<gene>
    <name evidence="3" type="ORF">G4Y79_21220</name>
</gene>
<comment type="similarity">
    <text evidence="1">Belongs to the universal stress protein A family.</text>
</comment>
<evidence type="ECO:0000313" key="3">
    <source>
        <dbReference type="EMBL" id="QPC82178.1"/>
    </source>
</evidence>
<proteinExistence type="inferred from homology"/>
<keyword evidence="4" id="KW-1185">Reference proteome</keyword>
<feature type="domain" description="UspA" evidence="2">
    <location>
        <begin position="1"/>
        <end position="159"/>
    </location>
</feature>
<sequence length="169" mass="18300">MFQRVMIPLDGSDVAEQALDLLPSVAGNEAVVILVGVTELPGPVVSNYFASPAMVGPDMIYPVGVALPAEDYDTVIGEVRSEAKTYLDGVAKRLSGLYQVETLVLEGAPVEKLLDASHEVHADVIMMCSRKLTGLTRFFMGSVTHEIVDKSWLPVIVVPNKLEETDEED</sequence>
<evidence type="ECO:0000256" key="1">
    <source>
        <dbReference type="ARBA" id="ARBA00008791"/>
    </source>
</evidence>
<dbReference type="CDD" id="cd00293">
    <property type="entry name" value="USP-like"/>
    <property type="match status" value="1"/>
</dbReference>
<dbReference type="InterPro" id="IPR006016">
    <property type="entry name" value="UspA"/>
</dbReference>
<dbReference type="PANTHER" id="PTHR46268:SF6">
    <property type="entry name" value="UNIVERSAL STRESS PROTEIN UP12"/>
    <property type="match status" value="1"/>
</dbReference>
<name>A0A7S8E8E9_9CHLR</name>
<reference evidence="3 4" key="1">
    <citation type="submission" date="2020-02" db="EMBL/GenBank/DDBJ databases">
        <authorList>
            <person name="Zheng R.K."/>
            <person name="Sun C.M."/>
        </authorList>
    </citation>
    <scope>NUCLEOTIDE SEQUENCE [LARGE SCALE GENOMIC DNA]</scope>
    <source>
        <strain evidence="4">rifampicinis</strain>
    </source>
</reference>
<evidence type="ECO:0000259" key="2">
    <source>
        <dbReference type="Pfam" id="PF00582"/>
    </source>
</evidence>
<dbReference type="RefSeq" id="WP_195170247.1">
    <property type="nucleotide sequence ID" value="NZ_CP062983.1"/>
</dbReference>
<dbReference type="KEGG" id="pmet:G4Y79_21220"/>
<dbReference type="Proteomes" id="UP000594468">
    <property type="component" value="Chromosome"/>
</dbReference>
<evidence type="ECO:0000313" key="4">
    <source>
        <dbReference type="Proteomes" id="UP000594468"/>
    </source>
</evidence>
<protein>
    <submittedName>
        <fullName evidence="3">Universal stress protein</fullName>
    </submittedName>
</protein>
<dbReference type="SUPFAM" id="SSF52402">
    <property type="entry name" value="Adenine nucleotide alpha hydrolases-like"/>
    <property type="match status" value="1"/>
</dbReference>
<dbReference type="AlphaFoldDB" id="A0A7S8E8E9"/>
<accession>A0A7S8E8E9</accession>
<organism evidence="3 4">
    <name type="scientific">Phototrophicus methaneseepsis</name>
    <dbReference type="NCBI Taxonomy" id="2710758"/>
    <lineage>
        <taxon>Bacteria</taxon>
        <taxon>Bacillati</taxon>
        <taxon>Chloroflexota</taxon>
        <taxon>Candidatus Thermofontia</taxon>
        <taxon>Phototrophicales</taxon>
        <taxon>Phototrophicaceae</taxon>
        <taxon>Phototrophicus</taxon>
    </lineage>
</organism>
<dbReference type="EMBL" id="CP062983">
    <property type="protein sequence ID" value="QPC82178.1"/>
    <property type="molecule type" value="Genomic_DNA"/>
</dbReference>
<dbReference type="InterPro" id="IPR014729">
    <property type="entry name" value="Rossmann-like_a/b/a_fold"/>
</dbReference>
<dbReference type="InterPro" id="IPR006015">
    <property type="entry name" value="Universal_stress_UspA"/>
</dbReference>
<dbReference type="Gene3D" id="3.40.50.620">
    <property type="entry name" value="HUPs"/>
    <property type="match status" value="1"/>
</dbReference>
<dbReference type="PRINTS" id="PR01438">
    <property type="entry name" value="UNVRSLSTRESS"/>
</dbReference>
<dbReference type="Pfam" id="PF00582">
    <property type="entry name" value="Usp"/>
    <property type="match status" value="1"/>
</dbReference>
<dbReference type="PANTHER" id="PTHR46268">
    <property type="entry name" value="STRESS RESPONSE PROTEIN NHAX"/>
    <property type="match status" value="1"/>
</dbReference>